<keyword evidence="5" id="KW-1185">Reference proteome</keyword>
<reference evidence="4 5" key="1">
    <citation type="submission" date="2024-04" db="EMBL/GenBank/DDBJ databases">
        <title>The reference genome of an endangered Asteraceae, Deinandra increscens subsp. villosa, native to the Central Coast of California.</title>
        <authorList>
            <person name="Guilliams M."/>
            <person name="Hasenstab-Lehman K."/>
            <person name="Meyer R."/>
            <person name="Mcevoy S."/>
        </authorList>
    </citation>
    <scope>NUCLEOTIDE SEQUENCE [LARGE SCALE GENOMIC DNA]</scope>
    <source>
        <tissue evidence="4">Leaf</tissue>
    </source>
</reference>
<evidence type="ECO:0000259" key="3">
    <source>
        <dbReference type="Pfam" id="PF11961"/>
    </source>
</evidence>
<dbReference type="PANTHER" id="PTHR31371:SF13">
    <property type="entry name" value="OS05G0457600 PROTEIN"/>
    <property type="match status" value="1"/>
</dbReference>
<organism evidence="4 5">
    <name type="scientific">Deinandra increscens subsp. villosa</name>
    <dbReference type="NCBI Taxonomy" id="3103831"/>
    <lineage>
        <taxon>Eukaryota</taxon>
        <taxon>Viridiplantae</taxon>
        <taxon>Streptophyta</taxon>
        <taxon>Embryophyta</taxon>
        <taxon>Tracheophyta</taxon>
        <taxon>Spermatophyta</taxon>
        <taxon>Magnoliopsida</taxon>
        <taxon>eudicotyledons</taxon>
        <taxon>Gunneridae</taxon>
        <taxon>Pentapetalae</taxon>
        <taxon>asterids</taxon>
        <taxon>campanulids</taxon>
        <taxon>Asterales</taxon>
        <taxon>Asteraceae</taxon>
        <taxon>Asteroideae</taxon>
        <taxon>Heliantheae alliance</taxon>
        <taxon>Madieae</taxon>
        <taxon>Madiinae</taxon>
        <taxon>Deinandra</taxon>
    </lineage>
</organism>
<evidence type="ECO:0000259" key="2">
    <source>
        <dbReference type="Pfam" id="PF05003"/>
    </source>
</evidence>
<dbReference type="EMBL" id="JBCNJP010000016">
    <property type="protein sequence ID" value="KAK9065722.1"/>
    <property type="molecule type" value="Genomic_DNA"/>
</dbReference>
<feature type="region of interest" description="Disordered" evidence="1">
    <location>
        <begin position="159"/>
        <end position="188"/>
    </location>
</feature>
<gene>
    <name evidence="4" type="ORF">SSX86_015123</name>
</gene>
<dbReference type="Pfam" id="PF05003">
    <property type="entry name" value="DUF668"/>
    <property type="match status" value="1"/>
</dbReference>
<protein>
    <submittedName>
        <fullName evidence="4">Uncharacterized protein</fullName>
    </submittedName>
</protein>
<dbReference type="Pfam" id="PF11961">
    <property type="entry name" value="DUF3475"/>
    <property type="match status" value="1"/>
</dbReference>
<dbReference type="InterPro" id="IPR021864">
    <property type="entry name" value="DUF3475"/>
</dbReference>
<name>A0AAP0D3U1_9ASTR</name>
<feature type="domain" description="DUF3475" evidence="3">
    <location>
        <begin position="32"/>
        <end position="88"/>
    </location>
</feature>
<sequence length="458" mass="51783">MVALASIGCLSGNNGSFIGSPIKQPPKTHLDILAFEAARTISRLLNLYKSLSDPEISKLRKEIFKSKGINYLNSDDEGYLLKLACAEKIEDLDNAALVVDRLGRKCSHLMLNGFDGIYAEVKTGSMDLRKYEYGSCDTKKKIRKLKKFLVSTLGLYDSMHSSSSGSGSGSGSCSGSLGSEVSEKKPNSPVPFKNMINFPAIEWKFTPNHITICEARKPKLWTQPIEKVVRSMSRIVCVLYARICMVFGPYVTHLPAGYRGKQQVTNVQSEYWIVEHDDKGSRPRLVRSKSRKNFVRFPSRKTIPAWGATVFHIAGPDTIGGSRLQILYANLIMMAEENMTRKKVRDDVRDEMYKMLPRHLKVMVRMKITSQLGKYCDKGKMKEALKRIFMWLSPMATNTLLWQRERRVEMTSFEMRPPMLLLQTLHFADKDKTEAALVEVLVGLSFLYMPENRVVPGG</sequence>
<dbReference type="PANTHER" id="PTHR31371">
    <property type="entry name" value="BNAC09G50660D PROTEIN"/>
    <property type="match status" value="1"/>
</dbReference>
<dbReference type="GO" id="GO:0045927">
    <property type="term" value="P:positive regulation of growth"/>
    <property type="evidence" value="ECO:0007669"/>
    <property type="project" value="InterPro"/>
</dbReference>
<proteinExistence type="predicted"/>
<comment type="caution">
    <text evidence="4">The sequence shown here is derived from an EMBL/GenBank/DDBJ whole genome shotgun (WGS) entry which is preliminary data.</text>
</comment>
<evidence type="ECO:0000313" key="4">
    <source>
        <dbReference type="EMBL" id="KAK9065722.1"/>
    </source>
</evidence>
<dbReference type="AlphaFoldDB" id="A0AAP0D3U1"/>
<evidence type="ECO:0000256" key="1">
    <source>
        <dbReference type="SAM" id="MobiDB-lite"/>
    </source>
</evidence>
<dbReference type="Proteomes" id="UP001408789">
    <property type="component" value="Unassembled WGS sequence"/>
</dbReference>
<evidence type="ECO:0000313" key="5">
    <source>
        <dbReference type="Proteomes" id="UP001408789"/>
    </source>
</evidence>
<feature type="domain" description="DUF668" evidence="2">
    <location>
        <begin position="318"/>
        <end position="400"/>
    </location>
</feature>
<accession>A0AAP0D3U1</accession>
<dbReference type="InterPro" id="IPR007700">
    <property type="entry name" value="DUF668"/>
</dbReference>